<keyword evidence="13" id="KW-1185">Reference proteome</keyword>
<gene>
    <name evidence="12" type="ORF">Pyn_10213</name>
</gene>
<keyword evidence="8" id="KW-1015">Disulfide bond</keyword>
<keyword evidence="5 9" id="KW-0801">TPQ</keyword>
<feature type="domain" description="Copper amine oxidase N3-terminal" evidence="11">
    <location>
        <begin position="53"/>
        <end position="148"/>
    </location>
</feature>
<dbReference type="AlphaFoldDB" id="A0A314YS74"/>
<organism evidence="12 13">
    <name type="scientific">Prunus yedoensis var. nudiflora</name>
    <dbReference type="NCBI Taxonomy" id="2094558"/>
    <lineage>
        <taxon>Eukaryota</taxon>
        <taxon>Viridiplantae</taxon>
        <taxon>Streptophyta</taxon>
        <taxon>Embryophyta</taxon>
        <taxon>Tracheophyta</taxon>
        <taxon>Spermatophyta</taxon>
        <taxon>Magnoliopsida</taxon>
        <taxon>eudicotyledons</taxon>
        <taxon>Gunneridae</taxon>
        <taxon>Pentapetalae</taxon>
        <taxon>rosids</taxon>
        <taxon>fabids</taxon>
        <taxon>Rosales</taxon>
        <taxon>Rosaceae</taxon>
        <taxon>Amygdaloideae</taxon>
        <taxon>Amygdaleae</taxon>
        <taxon>Prunus</taxon>
    </lineage>
</organism>
<dbReference type="InterPro" id="IPR016182">
    <property type="entry name" value="Cu_amine_oxidase_N-reg"/>
</dbReference>
<evidence type="ECO:0000313" key="13">
    <source>
        <dbReference type="Proteomes" id="UP000250321"/>
    </source>
</evidence>
<evidence type="ECO:0000256" key="9">
    <source>
        <dbReference type="RuleBase" id="RU000672"/>
    </source>
</evidence>
<dbReference type="OrthoDB" id="5379943at2759"/>
<dbReference type="GO" id="GO:0048038">
    <property type="term" value="F:quinone binding"/>
    <property type="evidence" value="ECO:0007669"/>
    <property type="project" value="InterPro"/>
</dbReference>
<comment type="PTM">
    <text evidence="9">Topaquinone (TPQ) is generated by copper-dependent autoxidation of a specific tyrosyl residue.</text>
</comment>
<proteinExistence type="inferred from homology"/>
<dbReference type="Proteomes" id="UP000250321">
    <property type="component" value="Unassembled WGS sequence"/>
</dbReference>
<dbReference type="PANTHER" id="PTHR10638">
    <property type="entry name" value="COPPER AMINE OXIDASE"/>
    <property type="match status" value="1"/>
</dbReference>
<evidence type="ECO:0000313" key="12">
    <source>
        <dbReference type="EMBL" id="PQQ09340.1"/>
    </source>
</evidence>
<dbReference type="PANTHER" id="PTHR10638:SF87">
    <property type="entry name" value="AMINE OXIDASE [COPPER-CONTAINING] ALPHA 2, PEROXISOMAL-RELATED"/>
    <property type="match status" value="1"/>
</dbReference>
<dbReference type="GO" id="GO:0005507">
    <property type="term" value="F:copper ion binding"/>
    <property type="evidence" value="ECO:0007669"/>
    <property type="project" value="InterPro"/>
</dbReference>
<evidence type="ECO:0000256" key="10">
    <source>
        <dbReference type="SAM" id="MobiDB-lite"/>
    </source>
</evidence>
<sequence length="195" mass="21778">MAIKTHHHKIPSSSSPRLGRYTTQQANPRAHSRYLSPFIVSTIKVDNQHGYPLLNDEEQSAASELPFKYGPFVQSIKKRGLNISEVVCTTFSVGWFGEAKTKRTTKLNCFYKEGSVNLYVRPVEGITVVVDLDDQKIVEYKDRFVVPVPKAEGTEYQAANQKPPFGPKLNGAPVVSVEKGFKLDGNTVRLVLKLN</sequence>
<feature type="compositionally biased region" description="Polar residues" evidence="10">
    <location>
        <begin position="11"/>
        <end position="27"/>
    </location>
</feature>
<dbReference type="Gene3D" id="3.10.450.40">
    <property type="match status" value="1"/>
</dbReference>
<evidence type="ECO:0000256" key="3">
    <source>
        <dbReference type="ARBA" id="ARBA00011738"/>
    </source>
</evidence>
<evidence type="ECO:0000256" key="1">
    <source>
        <dbReference type="ARBA" id="ARBA00001935"/>
    </source>
</evidence>
<comment type="similarity">
    <text evidence="2 9">Belongs to the copper/topaquinone oxidase family.</text>
</comment>
<evidence type="ECO:0000256" key="8">
    <source>
        <dbReference type="ARBA" id="ARBA00023157"/>
    </source>
</evidence>
<dbReference type="InterPro" id="IPR000269">
    <property type="entry name" value="Cu_amine_oxidase"/>
</dbReference>
<dbReference type="STRING" id="2094558.A0A314YS74"/>
<feature type="compositionally biased region" description="Basic residues" evidence="10">
    <location>
        <begin position="1"/>
        <end position="10"/>
    </location>
</feature>
<accession>A0A314YS74</accession>
<dbReference type="FunFam" id="3.10.450.40:FF:000005">
    <property type="entry name" value="Amine oxidase"/>
    <property type="match status" value="1"/>
</dbReference>
<comment type="caution">
    <text evidence="12">The sequence shown here is derived from an EMBL/GenBank/DDBJ whole genome shotgun (WGS) entry which is preliminary data.</text>
</comment>
<evidence type="ECO:0000256" key="5">
    <source>
        <dbReference type="ARBA" id="ARBA00022772"/>
    </source>
</evidence>
<reference evidence="12 13" key="1">
    <citation type="submission" date="2018-02" db="EMBL/GenBank/DDBJ databases">
        <title>Draft genome of wild Prunus yedoensis var. nudiflora.</title>
        <authorList>
            <person name="Baek S."/>
            <person name="Kim J.-H."/>
            <person name="Choi K."/>
            <person name="Kim G.-B."/>
            <person name="Cho A."/>
            <person name="Jang H."/>
            <person name="Shin C.-H."/>
            <person name="Yu H.-J."/>
            <person name="Mun J.-H."/>
        </authorList>
    </citation>
    <scope>NUCLEOTIDE SEQUENCE [LARGE SCALE GENOMIC DNA]</scope>
    <source>
        <strain evidence="13">cv. Jeju island</strain>
        <tissue evidence="12">Leaf</tissue>
    </source>
</reference>
<evidence type="ECO:0000259" key="11">
    <source>
        <dbReference type="Pfam" id="PF02728"/>
    </source>
</evidence>
<comment type="cofactor">
    <cofactor evidence="9">
        <name>Cu cation</name>
        <dbReference type="ChEBI" id="CHEBI:23378"/>
    </cofactor>
    <text evidence="9">Contains 1 topaquinone per subunit.</text>
</comment>
<feature type="region of interest" description="Disordered" evidence="10">
    <location>
        <begin position="1"/>
        <end position="28"/>
    </location>
</feature>
<dbReference type="GO" id="GO:0008131">
    <property type="term" value="F:primary methylamine oxidase activity"/>
    <property type="evidence" value="ECO:0007669"/>
    <property type="project" value="InterPro"/>
</dbReference>
<evidence type="ECO:0000256" key="4">
    <source>
        <dbReference type="ARBA" id="ARBA00022723"/>
    </source>
</evidence>
<dbReference type="Pfam" id="PF02728">
    <property type="entry name" value="Cu_amine_oxidN3"/>
    <property type="match status" value="1"/>
</dbReference>
<protein>
    <recommendedName>
        <fullName evidence="9">Amine oxidase</fullName>
        <ecNumber evidence="9">1.4.3.-</ecNumber>
    </recommendedName>
</protein>
<evidence type="ECO:0000256" key="6">
    <source>
        <dbReference type="ARBA" id="ARBA00023002"/>
    </source>
</evidence>
<keyword evidence="4 9" id="KW-0479">Metal-binding</keyword>
<dbReference type="GO" id="GO:0009308">
    <property type="term" value="P:amine metabolic process"/>
    <property type="evidence" value="ECO:0007669"/>
    <property type="project" value="UniProtKB-UniRule"/>
</dbReference>
<keyword evidence="6 9" id="KW-0560">Oxidoreductase</keyword>
<dbReference type="EMBL" id="PJQY01000625">
    <property type="protein sequence ID" value="PQQ09340.1"/>
    <property type="molecule type" value="Genomic_DNA"/>
</dbReference>
<comment type="subunit">
    <text evidence="3">Homodimer.</text>
</comment>
<evidence type="ECO:0000256" key="2">
    <source>
        <dbReference type="ARBA" id="ARBA00007983"/>
    </source>
</evidence>
<name>A0A314YS74_PRUYE</name>
<dbReference type="SUPFAM" id="SSF54416">
    <property type="entry name" value="Amine oxidase N-terminal region"/>
    <property type="match status" value="1"/>
</dbReference>
<dbReference type="InterPro" id="IPR015802">
    <property type="entry name" value="Cu_amine_oxidase_N3"/>
</dbReference>
<dbReference type="EC" id="1.4.3.-" evidence="9"/>
<comment type="cofactor">
    <cofactor evidence="1">
        <name>Cu cation</name>
        <dbReference type="ChEBI" id="CHEBI:23378"/>
    </cofactor>
</comment>
<keyword evidence="7 9" id="KW-0186">Copper</keyword>
<evidence type="ECO:0000256" key="7">
    <source>
        <dbReference type="ARBA" id="ARBA00023008"/>
    </source>
</evidence>